<dbReference type="Pfam" id="PF01663">
    <property type="entry name" value="Phosphodiest"/>
    <property type="match status" value="1"/>
</dbReference>
<evidence type="ECO:0000313" key="1">
    <source>
        <dbReference type="EMBL" id="AEB95617.1"/>
    </source>
</evidence>
<accession>F4FZ47</accession>
<dbReference type="Gene3D" id="3.40.720.10">
    <property type="entry name" value="Alkaline Phosphatase, subunit A"/>
    <property type="match status" value="1"/>
</dbReference>
<sequence length="361" mass="40495">MSLIFPDYGKNLYSLGCGLAKWLDLQVQCRSHIEIAGNKLVLLLLDGFGWNIMERSLGEVKEANKIHGVFPSTTSTTLATIFTAKTPAEHGVLGYNTFVKSLGGIINTLRYTHPTSNERDSLARGFPFEKAFPNAIGYLSQVKDGTASVIPAGIENTEYTKAIHGHVQETRTFLNVWDAYESTKQLMEKGTKFIYVYIPDVDSLAHKYGPYAEPVILAAREIFMRFFSLFKERKDYVGLITADHGLIGTSNIVEIEKEPELMSMLDVPPYGDSRALFLKSRFDLKVYLENKFNMRVFKRDEAIPLLGGVENPNLPDFIGVPLDYTSYIFSFRESSTYARLKGHHGGLLKEEIEVPLVTVNG</sequence>
<dbReference type="EMBL" id="CP002656">
    <property type="protein sequence ID" value="AEB95617.1"/>
    <property type="molecule type" value="Genomic_DNA"/>
</dbReference>
<dbReference type="Proteomes" id="UP000007812">
    <property type="component" value="Chromosome"/>
</dbReference>
<dbReference type="PATRIC" id="fig|1006006.8.peg.1510"/>
<dbReference type="PANTHER" id="PTHR10151:SF120">
    <property type="entry name" value="BIS(5'-ADENOSYL)-TRIPHOSPHATASE"/>
    <property type="match status" value="1"/>
</dbReference>
<organism evidence="1 2">
    <name type="scientific">Metallosphaera cuprina (strain Ar-4)</name>
    <dbReference type="NCBI Taxonomy" id="1006006"/>
    <lineage>
        <taxon>Archaea</taxon>
        <taxon>Thermoproteota</taxon>
        <taxon>Thermoprotei</taxon>
        <taxon>Sulfolobales</taxon>
        <taxon>Sulfolobaceae</taxon>
        <taxon>Metallosphaera</taxon>
    </lineage>
</organism>
<dbReference type="SUPFAM" id="SSF53649">
    <property type="entry name" value="Alkaline phosphatase-like"/>
    <property type="match status" value="1"/>
</dbReference>
<gene>
    <name evidence="1" type="ordered locus">Mcup_1514</name>
</gene>
<dbReference type="GO" id="GO:0016787">
    <property type="term" value="F:hydrolase activity"/>
    <property type="evidence" value="ECO:0007669"/>
    <property type="project" value="UniProtKB-ARBA"/>
</dbReference>
<dbReference type="PANTHER" id="PTHR10151">
    <property type="entry name" value="ECTONUCLEOTIDE PYROPHOSPHATASE/PHOSPHODIESTERASE"/>
    <property type="match status" value="1"/>
</dbReference>
<keyword evidence="2" id="KW-1185">Reference proteome</keyword>
<dbReference type="InterPro" id="IPR017850">
    <property type="entry name" value="Alkaline_phosphatase_core_sf"/>
</dbReference>
<dbReference type="OrthoDB" id="33550at2157"/>
<name>F4FZ47_METCR</name>
<dbReference type="KEGG" id="mcn:Mcup_1514"/>
<dbReference type="GeneID" id="10493703"/>
<dbReference type="HOGENOM" id="CLU_039939_1_0_2"/>
<protein>
    <submittedName>
        <fullName evidence="1">Type I phosphodiesterase/nucleotide pyrophosphatase</fullName>
    </submittedName>
</protein>
<proteinExistence type="predicted"/>
<dbReference type="AlphaFoldDB" id="F4FZ47"/>
<dbReference type="eggNOG" id="arCOG01378">
    <property type="taxonomic scope" value="Archaea"/>
</dbReference>
<dbReference type="InterPro" id="IPR002591">
    <property type="entry name" value="Phosphodiest/P_Trfase"/>
</dbReference>
<dbReference type="STRING" id="1006006.Mcup_1514"/>
<reference evidence="1 2" key="1">
    <citation type="journal article" date="2011" name="J. Bacteriol.">
        <title>Complete genome sequence of Metallosphaera cuprina, a metal sulfide-oxidizing archaeon from a hot spring.</title>
        <authorList>
            <person name="Liu L.J."/>
            <person name="You X.Y."/>
            <person name="Zheng H."/>
            <person name="Wang S."/>
            <person name="Jiang C.Y."/>
            <person name="Liu S.J."/>
        </authorList>
    </citation>
    <scope>NUCLEOTIDE SEQUENCE [LARGE SCALE GENOMIC DNA]</scope>
    <source>
        <strain evidence="1 2">Ar-4</strain>
    </source>
</reference>
<dbReference type="RefSeq" id="WP_013738115.1">
    <property type="nucleotide sequence ID" value="NC_015435.1"/>
</dbReference>
<evidence type="ECO:0000313" key="2">
    <source>
        <dbReference type="Proteomes" id="UP000007812"/>
    </source>
</evidence>